<dbReference type="Pfam" id="PF16199">
    <property type="entry name" value="Radical_SAM_C"/>
    <property type="match status" value="1"/>
</dbReference>
<evidence type="ECO:0000256" key="5">
    <source>
        <dbReference type="ARBA" id="ARBA00023004"/>
    </source>
</evidence>
<protein>
    <submittedName>
        <fullName evidence="8">TIGR01212 family radical SAM protein</fullName>
    </submittedName>
</protein>
<dbReference type="EMBL" id="JACNJD010000205">
    <property type="protein sequence ID" value="MBC8177373.1"/>
    <property type="molecule type" value="Genomic_DNA"/>
</dbReference>
<dbReference type="InterPro" id="IPR058240">
    <property type="entry name" value="rSAM_sf"/>
</dbReference>
<comment type="caution">
    <text evidence="8">The sequence shown here is derived from an EMBL/GenBank/DDBJ whole genome shotgun (WGS) entry which is preliminary data.</text>
</comment>
<keyword evidence="3" id="KW-0949">S-adenosyl-L-methionine</keyword>
<dbReference type="SFLD" id="SFLDG01091">
    <property type="entry name" value="uncharacterized_CHP01210-like"/>
    <property type="match status" value="1"/>
</dbReference>
<dbReference type="PANTHER" id="PTHR11135:SF1">
    <property type="entry name" value="PROTEIN YHCC"/>
    <property type="match status" value="1"/>
</dbReference>
<keyword evidence="6" id="KW-0411">Iron-sulfur</keyword>
<dbReference type="Gene3D" id="3.30.750.200">
    <property type="match status" value="1"/>
</dbReference>
<dbReference type="NCBIfam" id="TIGR01212">
    <property type="entry name" value="TIGR01212 family radical SAM protein"/>
    <property type="match status" value="1"/>
</dbReference>
<keyword evidence="2" id="KW-0004">4Fe-4S</keyword>
<accession>A0A8J6MZ87</accession>
<dbReference type="SFLD" id="SFLDG01082">
    <property type="entry name" value="B12-binding_domain_containing"/>
    <property type="match status" value="1"/>
</dbReference>
<dbReference type="AlphaFoldDB" id="A0A8J6MZ87"/>
<evidence type="ECO:0000256" key="6">
    <source>
        <dbReference type="ARBA" id="ARBA00023014"/>
    </source>
</evidence>
<reference evidence="8 9" key="1">
    <citation type="submission" date="2020-08" db="EMBL/GenBank/DDBJ databases">
        <title>Bridging the membrane lipid divide: bacteria of the FCB group superphylum have the potential to synthesize archaeal ether lipids.</title>
        <authorList>
            <person name="Villanueva L."/>
            <person name="Von Meijenfeldt F.A.B."/>
            <person name="Westbye A.B."/>
            <person name="Yadav S."/>
            <person name="Hopmans E.C."/>
            <person name="Dutilh B.E."/>
            <person name="Sinninghe Damste J.S."/>
        </authorList>
    </citation>
    <scope>NUCLEOTIDE SEQUENCE [LARGE SCALE GENOMIC DNA]</scope>
    <source>
        <strain evidence="8">NIOZ-UU27</strain>
    </source>
</reference>
<dbReference type="GO" id="GO:0051539">
    <property type="term" value="F:4 iron, 4 sulfur cluster binding"/>
    <property type="evidence" value="ECO:0007669"/>
    <property type="project" value="UniProtKB-KW"/>
</dbReference>
<organism evidence="8 9">
    <name type="scientific">Candidatus Desulfacyla euxinica</name>
    <dbReference type="NCBI Taxonomy" id="2841693"/>
    <lineage>
        <taxon>Bacteria</taxon>
        <taxon>Deltaproteobacteria</taxon>
        <taxon>Candidatus Desulfacyla</taxon>
    </lineage>
</organism>
<keyword evidence="5" id="KW-0408">Iron</keyword>
<evidence type="ECO:0000256" key="3">
    <source>
        <dbReference type="ARBA" id="ARBA00022691"/>
    </source>
</evidence>
<dbReference type="SFLD" id="SFLDS00029">
    <property type="entry name" value="Radical_SAM"/>
    <property type="match status" value="1"/>
</dbReference>
<dbReference type="InterPro" id="IPR032432">
    <property type="entry name" value="Radical_SAM_C"/>
</dbReference>
<comment type="cofactor">
    <cofactor evidence="1">
        <name>[4Fe-4S] cluster</name>
        <dbReference type="ChEBI" id="CHEBI:49883"/>
    </cofactor>
</comment>
<dbReference type="GO" id="GO:0046872">
    <property type="term" value="F:metal ion binding"/>
    <property type="evidence" value="ECO:0007669"/>
    <property type="project" value="UniProtKB-KW"/>
</dbReference>
<evidence type="ECO:0000256" key="2">
    <source>
        <dbReference type="ARBA" id="ARBA00022485"/>
    </source>
</evidence>
<dbReference type="SUPFAM" id="SSF102114">
    <property type="entry name" value="Radical SAM enzymes"/>
    <property type="match status" value="1"/>
</dbReference>
<dbReference type="Proteomes" id="UP000650524">
    <property type="component" value="Unassembled WGS sequence"/>
</dbReference>
<evidence type="ECO:0000313" key="8">
    <source>
        <dbReference type="EMBL" id="MBC8177373.1"/>
    </source>
</evidence>
<dbReference type="Pfam" id="PF04055">
    <property type="entry name" value="Radical_SAM"/>
    <property type="match status" value="1"/>
</dbReference>
<evidence type="ECO:0000313" key="9">
    <source>
        <dbReference type="Proteomes" id="UP000650524"/>
    </source>
</evidence>
<feature type="domain" description="Radical SAM core" evidence="7">
    <location>
        <begin position="14"/>
        <end position="256"/>
    </location>
</feature>
<dbReference type="InterPro" id="IPR006638">
    <property type="entry name" value="Elp3/MiaA/NifB-like_rSAM"/>
</dbReference>
<dbReference type="InterPro" id="IPR005911">
    <property type="entry name" value="YhcC-like"/>
</dbReference>
<gene>
    <name evidence="8" type="ORF">H8E19_08195</name>
</gene>
<evidence type="ECO:0000256" key="1">
    <source>
        <dbReference type="ARBA" id="ARBA00001966"/>
    </source>
</evidence>
<dbReference type="GO" id="GO:0003824">
    <property type="term" value="F:catalytic activity"/>
    <property type="evidence" value="ECO:0007669"/>
    <property type="project" value="InterPro"/>
</dbReference>
<dbReference type="PROSITE" id="PS51918">
    <property type="entry name" value="RADICAL_SAM"/>
    <property type="match status" value="1"/>
</dbReference>
<evidence type="ECO:0000259" key="7">
    <source>
        <dbReference type="PROSITE" id="PS51918"/>
    </source>
</evidence>
<keyword evidence="4" id="KW-0479">Metal-binding</keyword>
<dbReference type="InterPro" id="IPR039661">
    <property type="entry name" value="ELP3"/>
</dbReference>
<proteinExistence type="predicted"/>
<sequence>MKRYRDFNTYLKEIFGERVQKISLDAGLGCPNRDGTISRRGCIFCDRRGSGTGALINHGLSITQQIAEARGFLQKRYKAKKFIAYFQSFTNTYAPVSHLKGLYDEALAQKDMLGLSVATRPDCVDRETLALLSSYQADHLVWLEYGLQSSHDKTLKMINRGHDVACFERSVMMAHEYSINICAHVILGLPGEDREMMLETARFLSNLPIRGVKIHLLYVVKGTPLSEFYHKEGFRCLEREEYANLVVDILELLPPDMVIQRLTGDPVKSELVAPLWAKEKQTNLTFIQTTLERRKTWQGKNYRNSTAVK</sequence>
<dbReference type="InterPro" id="IPR007197">
    <property type="entry name" value="rSAM"/>
</dbReference>
<dbReference type="PANTHER" id="PTHR11135">
    <property type="entry name" value="HISTONE ACETYLTRANSFERASE-RELATED"/>
    <property type="match status" value="1"/>
</dbReference>
<dbReference type="SMART" id="SM00729">
    <property type="entry name" value="Elp3"/>
    <property type="match status" value="1"/>
</dbReference>
<evidence type="ECO:0000256" key="4">
    <source>
        <dbReference type="ARBA" id="ARBA00022723"/>
    </source>
</evidence>
<dbReference type="SFLD" id="SFLDG01086">
    <property type="entry name" value="elongater_protein-like"/>
    <property type="match status" value="1"/>
</dbReference>
<name>A0A8J6MZ87_9DELT</name>